<dbReference type="InterPro" id="IPR036691">
    <property type="entry name" value="Endo/exonu/phosph_ase_sf"/>
</dbReference>
<accession>A0A438JJK1</accession>
<dbReference type="Proteomes" id="UP000288805">
    <property type="component" value="Unassembled WGS sequence"/>
</dbReference>
<reference evidence="1 2" key="1">
    <citation type="journal article" date="2018" name="PLoS Genet.">
        <title>Population sequencing reveals clonal diversity and ancestral inbreeding in the grapevine cultivar Chardonnay.</title>
        <authorList>
            <person name="Roach M.J."/>
            <person name="Johnson D.L."/>
            <person name="Bohlmann J."/>
            <person name="van Vuuren H.J."/>
            <person name="Jones S.J."/>
            <person name="Pretorius I.S."/>
            <person name="Schmidt S.A."/>
            <person name="Borneman A.R."/>
        </authorList>
    </citation>
    <scope>NUCLEOTIDE SEQUENCE [LARGE SCALE GENOMIC DNA]</scope>
    <source>
        <strain evidence="2">cv. Chardonnay</strain>
        <tissue evidence="1">Leaf</tissue>
    </source>
</reference>
<evidence type="ECO:0000313" key="1">
    <source>
        <dbReference type="EMBL" id="RVX09134.1"/>
    </source>
</evidence>
<sequence length="409" mass="43668">MLFSQSGGAIQKSWGGGGKRYQLELRSNKASWFLFCTVWDVEGKKFSLAFPEGKRVVGGWQLLVGKLRSLGFSLAQRDGEHSTSSSGGRSLNGASVGKNDLLPETDLFYSTKIRNVVWLETKNEGIDSSKEGSSGLKVNVFFWIGGTLPLVVSQRIGRAEKCGGSRGKVEGEVESRAFLRVAEVRPGKVVGQVSTVGLLPSTKEGEDAAPFLTGSTAGSVWNGHLKGSPRSLPAATSPSQGTALCASCLTGPLHGANPCTPLTTAIAKPLADDTLLDEVLKFQKAALGMWMTTSFGYSLVSMDQSFRGQNRSFGKNWALLKACGMSLGVLGGKGDFNSIRFPGERRYGHNLTVEMRRFSEVIEELNLKDLPSPGGQFTWFDGLNSQVAFRLVISCPIGVSADSCPAGAP</sequence>
<dbReference type="EMBL" id="QGNW01000039">
    <property type="protein sequence ID" value="RVX09134.1"/>
    <property type="molecule type" value="Genomic_DNA"/>
</dbReference>
<name>A0A438JJK1_VITVI</name>
<dbReference type="AlphaFoldDB" id="A0A438JJK1"/>
<dbReference type="SUPFAM" id="SSF56219">
    <property type="entry name" value="DNase I-like"/>
    <property type="match status" value="1"/>
</dbReference>
<gene>
    <name evidence="1" type="ORF">CK203_013750</name>
</gene>
<evidence type="ECO:0008006" key="3">
    <source>
        <dbReference type="Google" id="ProtNLM"/>
    </source>
</evidence>
<evidence type="ECO:0000313" key="2">
    <source>
        <dbReference type="Proteomes" id="UP000288805"/>
    </source>
</evidence>
<proteinExistence type="predicted"/>
<organism evidence="1 2">
    <name type="scientific">Vitis vinifera</name>
    <name type="common">Grape</name>
    <dbReference type="NCBI Taxonomy" id="29760"/>
    <lineage>
        <taxon>Eukaryota</taxon>
        <taxon>Viridiplantae</taxon>
        <taxon>Streptophyta</taxon>
        <taxon>Embryophyta</taxon>
        <taxon>Tracheophyta</taxon>
        <taxon>Spermatophyta</taxon>
        <taxon>Magnoliopsida</taxon>
        <taxon>eudicotyledons</taxon>
        <taxon>Gunneridae</taxon>
        <taxon>Pentapetalae</taxon>
        <taxon>rosids</taxon>
        <taxon>Vitales</taxon>
        <taxon>Vitaceae</taxon>
        <taxon>Viteae</taxon>
        <taxon>Vitis</taxon>
    </lineage>
</organism>
<comment type="caution">
    <text evidence="1">The sequence shown here is derived from an EMBL/GenBank/DDBJ whole genome shotgun (WGS) entry which is preliminary data.</text>
</comment>
<protein>
    <recommendedName>
        <fullName evidence="3">DUF4283 domain-containing protein</fullName>
    </recommendedName>
</protein>